<sequence>MMHVATSGVKRLQVSQGTTPSTYGRLVKFRFAPKVAQHSKTANFSRLASAHQVGCRAFVYVSLLQNGLPCRDFGFLAPPSIKTGLALHSGCALSLAARHHRHRCEKIGGVGASAFGPLKLRHRTGAGVSDNQLSKTRRPDGLNRLALPILTTSPPIPFVNA</sequence>
<dbReference type="InParanoid" id="A0A067NAY5"/>
<protein>
    <submittedName>
        <fullName evidence="1">Uncharacterized protein</fullName>
    </submittedName>
</protein>
<evidence type="ECO:0000313" key="1">
    <source>
        <dbReference type="EMBL" id="KDQ20921.1"/>
    </source>
</evidence>
<dbReference type="EMBL" id="KL198017">
    <property type="protein sequence ID" value="KDQ20921.1"/>
    <property type="molecule type" value="Genomic_DNA"/>
</dbReference>
<accession>A0A067NAY5</accession>
<dbReference type="Proteomes" id="UP000027195">
    <property type="component" value="Unassembled WGS sequence"/>
</dbReference>
<reference evidence="2" key="1">
    <citation type="journal article" date="2014" name="Proc. Natl. Acad. Sci. U.S.A.">
        <title>Extensive sampling of basidiomycete genomes demonstrates inadequacy of the white-rot/brown-rot paradigm for wood decay fungi.</title>
        <authorList>
            <person name="Riley R."/>
            <person name="Salamov A.A."/>
            <person name="Brown D.W."/>
            <person name="Nagy L.G."/>
            <person name="Floudas D."/>
            <person name="Held B.W."/>
            <person name="Levasseur A."/>
            <person name="Lombard V."/>
            <person name="Morin E."/>
            <person name="Otillar R."/>
            <person name="Lindquist E.A."/>
            <person name="Sun H."/>
            <person name="LaButti K.M."/>
            <person name="Schmutz J."/>
            <person name="Jabbour D."/>
            <person name="Luo H."/>
            <person name="Baker S.E."/>
            <person name="Pisabarro A.G."/>
            <person name="Walton J.D."/>
            <person name="Blanchette R.A."/>
            <person name="Henrissat B."/>
            <person name="Martin F."/>
            <person name="Cullen D."/>
            <person name="Hibbett D.S."/>
            <person name="Grigoriev I.V."/>
        </authorList>
    </citation>
    <scope>NUCLEOTIDE SEQUENCE [LARGE SCALE GENOMIC DNA]</scope>
    <source>
        <strain evidence="2">FD-172 SS1</strain>
    </source>
</reference>
<name>A0A067NAY5_BOTB1</name>
<keyword evidence="2" id="KW-1185">Reference proteome</keyword>
<evidence type="ECO:0000313" key="2">
    <source>
        <dbReference type="Proteomes" id="UP000027195"/>
    </source>
</evidence>
<dbReference type="HOGENOM" id="CLU_1643426_0_0_1"/>
<gene>
    <name evidence="1" type="ORF">BOTBODRAFT_26932</name>
</gene>
<organism evidence="1 2">
    <name type="scientific">Botryobasidium botryosum (strain FD-172 SS1)</name>
    <dbReference type="NCBI Taxonomy" id="930990"/>
    <lineage>
        <taxon>Eukaryota</taxon>
        <taxon>Fungi</taxon>
        <taxon>Dikarya</taxon>
        <taxon>Basidiomycota</taxon>
        <taxon>Agaricomycotina</taxon>
        <taxon>Agaricomycetes</taxon>
        <taxon>Cantharellales</taxon>
        <taxon>Botryobasidiaceae</taxon>
        <taxon>Botryobasidium</taxon>
    </lineage>
</organism>
<dbReference type="AlphaFoldDB" id="A0A067NAY5"/>
<proteinExistence type="predicted"/>